<evidence type="ECO:0000256" key="1">
    <source>
        <dbReference type="SAM" id="SignalP"/>
    </source>
</evidence>
<name>A0ABZ0RG55_9BACT</name>
<gene>
    <name evidence="2" type="ORF">SH580_11575</name>
</gene>
<proteinExistence type="predicted"/>
<feature type="signal peptide" evidence="1">
    <location>
        <begin position="1"/>
        <end position="24"/>
    </location>
</feature>
<protein>
    <recommendedName>
        <fullName evidence="4">Outer membrane lipoprotein-sorting protein</fullName>
    </recommendedName>
</protein>
<keyword evidence="1" id="KW-0732">Signal</keyword>
<sequence>MILPRPLFCIFGALIICVAHVATAVEEAVDNFLQVPADQITATTRETAMPDLGEGKLAKIIQRYYEEGLGGKSVWEQISSLKLVGTLKLESGEYELKAYQKKPNLIKLIIRGDQRDMVLGYDGEVAWRKLPGRNVKAEPMSEVEGRRFIHNGFFGSHLLYPFALGKTIEYIDTVPTDGNICHQIRVTLATDYQVDYYIDIRSHLAIKSVSTDLLNNVVNSVVYRDYEREAGMPLAKQVESYEEGEWRSSLRIEEVKVNSGVIPWMFRMPR</sequence>
<reference evidence="2 3" key="1">
    <citation type="submission" date="2023-11" db="EMBL/GenBank/DDBJ databases">
        <title>Coraliomargarita sp. nov., isolated from marine algae.</title>
        <authorList>
            <person name="Lee J.K."/>
            <person name="Baek J.H."/>
            <person name="Kim J.M."/>
            <person name="Choi D.G."/>
            <person name="Jeon C.O."/>
        </authorList>
    </citation>
    <scope>NUCLEOTIDE SEQUENCE [LARGE SCALE GENOMIC DNA]</scope>
    <source>
        <strain evidence="2 3">J2-16</strain>
    </source>
</reference>
<feature type="chain" id="PRO_5046448969" description="Outer membrane lipoprotein-sorting protein" evidence="1">
    <location>
        <begin position="25"/>
        <end position="270"/>
    </location>
</feature>
<evidence type="ECO:0000313" key="2">
    <source>
        <dbReference type="EMBL" id="WPJ94073.1"/>
    </source>
</evidence>
<accession>A0ABZ0RG55</accession>
<keyword evidence="3" id="KW-1185">Reference proteome</keyword>
<dbReference type="RefSeq" id="WP_319831036.1">
    <property type="nucleotide sequence ID" value="NZ_CP138858.1"/>
</dbReference>
<dbReference type="Gene3D" id="2.50.20.10">
    <property type="entry name" value="Lipoprotein localisation LolA/LolB/LppX"/>
    <property type="match status" value="1"/>
</dbReference>
<evidence type="ECO:0000313" key="3">
    <source>
        <dbReference type="Proteomes" id="UP001324993"/>
    </source>
</evidence>
<dbReference type="Proteomes" id="UP001324993">
    <property type="component" value="Chromosome"/>
</dbReference>
<dbReference type="EMBL" id="CP138858">
    <property type="protein sequence ID" value="WPJ94073.1"/>
    <property type="molecule type" value="Genomic_DNA"/>
</dbReference>
<evidence type="ECO:0008006" key="4">
    <source>
        <dbReference type="Google" id="ProtNLM"/>
    </source>
</evidence>
<organism evidence="2 3">
    <name type="scientific">Coraliomargarita algicola</name>
    <dbReference type="NCBI Taxonomy" id="3092156"/>
    <lineage>
        <taxon>Bacteria</taxon>
        <taxon>Pseudomonadati</taxon>
        <taxon>Verrucomicrobiota</taxon>
        <taxon>Opitutia</taxon>
        <taxon>Puniceicoccales</taxon>
        <taxon>Coraliomargaritaceae</taxon>
        <taxon>Coraliomargarita</taxon>
    </lineage>
</organism>